<dbReference type="Pfam" id="PF07914">
    <property type="entry name" value="DUF1679"/>
    <property type="match status" value="1"/>
</dbReference>
<organism evidence="3 4">
    <name type="scientific">Haemonchus contortus</name>
    <name type="common">Barber pole worm</name>
    <dbReference type="NCBI Taxonomy" id="6289"/>
    <lineage>
        <taxon>Eukaryota</taxon>
        <taxon>Metazoa</taxon>
        <taxon>Ecdysozoa</taxon>
        <taxon>Nematoda</taxon>
        <taxon>Chromadorea</taxon>
        <taxon>Rhabditida</taxon>
        <taxon>Rhabditina</taxon>
        <taxon>Rhabditomorpha</taxon>
        <taxon>Strongyloidea</taxon>
        <taxon>Trichostrongylidae</taxon>
        <taxon>Haemonchus</taxon>
    </lineage>
</organism>
<dbReference type="Proteomes" id="UP000025227">
    <property type="component" value="Unplaced"/>
</dbReference>
<keyword evidence="1" id="KW-1133">Transmembrane helix</keyword>
<protein>
    <submittedName>
        <fullName evidence="4">CHK domain-containing protein</fullName>
    </submittedName>
</protein>
<evidence type="ECO:0000313" key="4">
    <source>
        <dbReference type="WBParaSite" id="HCON_00155130-00001"/>
    </source>
</evidence>
<feature type="domain" description="CHK kinase-like" evidence="2">
    <location>
        <begin position="157"/>
        <end position="346"/>
    </location>
</feature>
<dbReference type="WBParaSite" id="HCON_00155130-00001">
    <property type="protein sequence ID" value="HCON_00155130-00001"/>
    <property type="gene ID" value="HCON_00155130"/>
</dbReference>
<name>A0A7I4YZN2_HAECO</name>
<dbReference type="InterPro" id="IPR012877">
    <property type="entry name" value="Dhs-27"/>
</dbReference>
<sequence>MVAMNLFMPGEGISETHVTWNDIEKSMQHEFQTKATLGPNRSARDIGDGKGYMSKVFLIDADWKNKDKQNLPDKFVLKVITPIPWVKYTTQVSKLENSNNDFCQPTSMEFFEAFLKRAHNAEVAAYRHLSKLPEGKIQIPKIYDARDFCERNTLKGYILMEYLENDKEREIFESFSLGEIRQLLRHLAVLEAASLDIPFKEMEHFFSGPFSTLCTAFTLEEEREKVFAMLMEHSGGKLASKVARLRAIAHDMADNLKWADELPNKFNGMRSVLCHGDIYPMNTVWKKGAGEHKLVAVIDYQTCHFGCAATDLVQIFVTFLSGKERRAHWEQLMEEFYGYLKQEVGTKKMPYSLEQLKEAYLQFFPTGAFTLIPFIAPLFEVIAKNVQQESKRKEYSEKVMEKVECLLDDLLQCHDRNLKIHVKN</sequence>
<dbReference type="Gene3D" id="3.90.1200.10">
    <property type="match status" value="1"/>
</dbReference>
<evidence type="ECO:0000256" key="1">
    <source>
        <dbReference type="SAM" id="Phobius"/>
    </source>
</evidence>
<evidence type="ECO:0000313" key="3">
    <source>
        <dbReference type="Proteomes" id="UP000025227"/>
    </source>
</evidence>
<keyword evidence="3" id="KW-1185">Reference proteome</keyword>
<keyword evidence="1" id="KW-0472">Membrane</keyword>
<dbReference type="OMA" id="DRQKYWE"/>
<dbReference type="PANTHER" id="PTHR23020:SF8">
    <property type="entry name" value="CHK KINASE-LIKE DOMAIN-CONTAINING PROTEIN"/>
    <property type="match status" value="1"/>
</dbReference>
<dbReference type="PANTHER" id="PTHR23020">
    <property type="entry name" value="UNCHARACTERIZED NUCLEAR HORMONE RECEPTOR-RELATED"/>
    <property type="match status" value="1"/>
</dbReference>
<dbReference type="SUPFAM" id="SSF56112">
    <property type="entry name" value="Protein kinase-like (PK-like)"/>
    <property type="match status" value="1"/>
</dbReference>
<dbReference type="InterPro" id="IPR011009">
    <property type="entry name" value="Kinase-like_dom_sf"/>
</dbReference>
<dbReference type="InterPro" id="IPR015897">
    <property type="entry name" value="CHK_kinase-like"/>
</dbReference>
<dbReference type="InterPro" id="IPR052961">
    <property type="entry name" value="Oxido-Kinase-like_Enzymes"/>
</dbReference>
<dbReference type="SMART" id="SM00587">
    <property type="entry name" value="CHK"/>
    <property type="match status" value="1"/>
</dbReference>
<dbReference type="OrthoDB" id="8250698at2759"/>
<accession>A0A7I4YZN2</accession>
<reference evidence="4" key="1">
    <citation type="submission" date="2020-12" db="UniProtKB">
        <authorList>
            <consortium name="WormBaseParasite"/>
        </authorList>
    </citation>
    <scope>IDENTIFICATION</scope>
    <source>
        <strain evidence="4">MHco3</strain>
    </source>
</reference>
<proteinExistence type="predicted"/>
<evidence type="ECO:0000259" key="2">
    <source>
        <dbReference type="SMART" id="SM00587"/>
    </source>
</evidence>
<keyword evidence="1" id="KW-0812">Transmembrane</keyword>
<dbReference type="AlphaFoldDB" id="A0A7I4YZN2"/>
<feature type="transmembrane region" description="Helical" evidence="1">
    <location>
        <begin position="359"/>
        <end position="383"/>
    </location>
</feature>